<keyword evidence="3" id="KW-0132">Cell division</keyword>
<evidence type="ECO:0000256" key="6">
    <source>
        <dbReference type="SAM" id="MobiDB-lite"/>
    </source>
</evidence>
<evidence type="ECO:0000256" key="5">
    <source>
        <dbReference type="ARBA" id="ARBA00022776"/>
    </source>
</evidence>
<evidence type="ECO:0000313" key="8">
    <source>
        <dbReference type="EMBL" id="TPX78443.1"/>
    </source>
</evidence>
<dbReference type="Pfam" id="PF12348">
    <property type="entry name" value="CLASP_N"/>
    <property type="match status" value="1"/>
</dbReference>
<dbReference type="GO" id="GO:0008017">
    <property type="term" value="F:microtubule binding"/>
    <property type="evidence" value="ECO:0007669"/>
    <property type="project" value="TreeGrafter"/>
</dbReference>
<proteinExistence type="inferred from homology"/>
<reference evidence="8 9" key="1">
    <citation type="journal article" date="2019" name="Sci. Rep.">
        <title>Comparative genomics of chytrid fungi reveal insights into the obligate biotrophic and pathogenic lifestyle of Synchytrium endobioticum.</title>
        <authorList>
            <person name="van de Vossenberg B.T.L.H."/>
            <person name="Warris S."/>
            <person name="Nguyen H.D.T."/>
            <person name="van Gent-Pelzer M.P.E."/>
            <person name="Joly D.L."/>
            <person name="van de Geest H.C."/>
            <person name="Bonants P.J.M."/>
            <person name="Smith D.S."/>
            <person name="Levesque C.A."/>
            <person name="van der Lee T.A.J."/>
        </authorList>
    </citation>
    <scope>NUCLEOTIDE SEQUENCE [LARGE SCALE GENOMIC DNA]</scope>
    <source>
        <strain evidence="8 9">CBS 675.73</strain>
    </source>
</reference>
<dbReference type="Proteomes" id="UP000320333">
    <property type="component" value="Unassembled WGS sequence"/>
</dbReference>
<evidence type="ECO:0000256" key="4">
    <source>
        <dbReference type="ARBA" id="ARBA00022701"/>
    </source>
</evidence>
<evidence type="ECO:0000256" key="2">
    <source>
        <dbReference type="ARBA" id="ARBA00009549"/>
    </source>
</evidence>
<dbReference type="GO" id="GO:0005881">
    <property type="term" value="C:cytoplasmic microtubule"/>
    <property type="evidence" value="ECO:0007669"/>
    <property type="project" value="TreeGrafter"/>
</dbReference>
<dbReference type="GO" id="GO:0005815">
    <property type="term" value="C:microtubule organizing center"/>
    <property type="evidence" value="ECO:0007669"/>
    <property type="project" value="TreeGrafter"/>
</dbReference>
<organism evidence="8 9">
    <name type="scientific">Chytriomyces confervae</name>
    <dbReference type="NCBI Taxonomy" id="246404"/>
    <lineage>
        <taxon>Eukaryota</taxon>
        <taxon>Fungi</taxon>
        <taxon>Fungi incertae sedis</taxon>
        <taxon>Chytridiomycota</taxon>
        <taxon>Chytridiomycota incertae sedis</taxon>
        <taxon>Chytridiomycetes</taxon>
        <taxon>Chytridiales</taxon>
        <taxon>Chytriomycetaceae</taxon>
        <taxon>Chytriomyces</taxon>
    </lineage>
</organism>
<protein>
    <recommendedName>
        <fullName evidence="7">CLASP N-terminal domain-containing protein</fullName>
    </recommendedName>
</protein>
<sequence>MEAFTAAFHGKESEQNWESRDRALKALGEDAHLIETIAATGAPALRSVMEHVLGATASLRTTLVITACATCANICASLTPAQLDPLIDLMLKNLLKLAGNAKKLVASAGASAIFALISQCTFHVRTLQTLANLVGDKNASVRSYCVAYIKAVVEPMLADDHARSVLEKTGGLDIVEKCLKKSLSDATSAVREISRLVFDMLRAYWPARCDSLLNALDASTKKAILKKPSSFKLPKSNLIGSGELSGVSAHIARAGSAEYALDKPSKPPTFTDDPQESVVSTPCASPRPDSVDAETESNHSTTTSLADEVERIVQLLRSGDASQLKEGILSLSQDLLERCTQCQLEQLQMAISDCSSDPQIRIRQSLIENICNAHNAADLIQYNLVTDEEMARLALCALTAEVVVPNFSPSPFLQQLLSKHLTTQIFPTQALQLLVQCLTVSSTSSGTLGQRFSRPKGAPPSANNGSQLTALFMRTLLELKSNPAACEPIKEYLSSDTLFVRAAMNPLTRILSMRSTVQSARESAFELLRFLYECNEPAFRKFLETLDFDLAEEIQLRVGVSVSEGQEEDVHLNETSMEVESGGVSTTGTTSDPISSLDMQTGTGLISGENMNDLATSLLSTSSDLHNASEMGSSRDMCDDISDGPSNLADVTFGSGLVDESLFDEQSGDLDRSEDVDEMESLLQPIESLNLGTPKQQQRYFSATDKTMGTSDTFSGGLVGLPSEHMAMGFDDPPATVKQQKIQMLEQYDSQMSELSRKFMCGDYSPEVLSGLYKLVGKLAAAGDGQSGDEESVLKLFKAILRVISSPDMSRESRESLFLILAEMFMMVKVQDSIQDLDIVAMLLSNRSDGNFEVAAAADVALNSFVENAGQYFCFQGLMRVLQERRFDLWILDPHADDYQPHPTSSTYFYLGKLIRERIGEQIGEERWEVERVMGICAKDMGSPHVEVRRSATMCLVDISKAWTLQEEGFWTKIGGLLTPPQLHLLSTYVSQ</sequence>
<dbReference type="GO" id="GO:1990023">
    <property type="term" value="C:mitotic spindle midzone"/>
    <property type="evidence" value="ECO:0007669"/>
    <property type="project" value="TreeGrafter"/>
</dbReference>
<feature type="domain" description="CLASP N-terminal" evidence="7">
    <location>
        <begin position="2"/>
        <end position="224"/>
    </location>
</feature>
<evidence type="ECO:0000259" key="7">
    <source>
        <dbReference type="Pfam" id="PF12348"/>
    </source>
</evidence>
<keyword evidence="9" id="KW-1185">Reference proteome</keyword>
<dbReference type="OrthoDB" id="46159at2759"/>
<accession>A0A507FQA4</accession>
<evidence type="ECO:0000313" key="9">
    <source>
        <dbReference type="Proteomes" id="UP000320333"/>
    </source>
</evidence>
<dbReference type="GO" id="GO:0051301">
    <property type="term" value="P:cell division"/>
    <property type="evidence" value="ECO:0007669"/>
    <property type="project" value="UniProtKB-KW"/>
</dbReference>
<keyword evidence="4" id="KW-0493">Microtubule</keyword>
<dbReference type="InterPro" id="IPR011989">
    <property type="entry name" value="ARM-like"/>
</dbReference>
<dbReference type="GO" id="GO:0090307">
    <property type="term" value="P:mitotic spindle assembly"/>
    <property type="evidence" value="ECO:0007669"/>
    <property type="project" value="TreeGrafter"/>
</dbReference>
<keyword evidence="5" id="KW-0131">Cell cycle</keyword>
<comment type="similarity">
    <text evidence="2">Belongs to the CLASP family.</text>
</comment>
<feature type="compositionally biased region" description="Low complexity" evidence="6">
    <location>
        <begin position="578"/>
        <end position="591"/>
    </location>
</feature>
<dbReference type="InterPro" id="IPR024395">
    <property type="entry name" value="CLASP_N_dom"/>
</dbReference>
<dbReference type="SUPFAM" id="SSF48371">
    <property type="entry name" value="ARM repeat"/>
    <property type="match status" value="1"/>
</dbReference>
<gene>
    <name evidence="8" type="ORF">CcCBS67573_g00293</name>
</gene>
<keyword evidence="5" id="KW-0498">Mitosis</keyword>
<feature type="region of interest" description="Disordered" evidence="6">
    <location>
        <begin position="575"/>
        <end position="596"/>
    </location>
</feature>
<dbReference type="PANTHER" id="PTHR21567:SF9">
    <property type="entry name" value="CLIP-ASSOCIATING PROTEIN"/>
    <property type="match status" value="1"/>
</dbReference>
<dbReference type="InterPro" id="IPR016024">
    <property type="entry name" value="ARM-type_fold"/>
</dbReference>
<feature type="region of interest" description="Disordered" evidence="6">
    <location>
        <begin position="261"/>
        <end position="304"/>
    </location>
</feature>
<dbReference type="AlphaFoldDB" id="A0A507FQA4"/>
<dbReference type="GO" id="GO:0005876">
    <property type="term" value="C:spindle microtubule"/>
    <property type="evidence" value="ECO:0007669"/>
    <property type="project" value="TreeGrafter"/>
</dbReference>
<evidence type="ECO:0000256" key="1">
    <source>
        <dbReference type="ARBA" id="ARBA00004186"/>
    </source>
</evidence>
<evidence type="ECO:0000256" key="3">
    <source>
        <dbReference type="ARBA" id="ARBA00022618"/>
    </source>
</evidence>
<dbReference type="PANTHER" id="PTHR21567">
    <property type="entry name" value="CLASP"/>
    <property type="match status" value="1"/>
</dbReference>
<comment type="caution">
    <text evidence="8">The sequence shown here is derived from an EMBL/GenBank/DDBJ whole genome shotgun (WGS) entry which is preliminary data.</text>
</comment>
<name>A0A507FQA4_9FUNG</name>
<comment type="subcellular location">
    <subcellularLocation>
        <location evidence="1">Cytoplasm</location>
        <location evidence="1">Cytoskeleton</location>
        <location evidence="1">Spindle</location>
    </subcellularLocation>
</comment>
<dbReference type="Gene3D" id="1.25.10.10">
    <property type="entry name" value="Leucine-rich Repeat Variant"/>
    <property type="match status" value="1"/>
</dbReference>
<dbReference type="STRING" id="246404.A0A507FQA4"/>
<dbReference type="EMBL" id="QEAP01000004">
    <property type="protein sequence ID" value="TPX78443.1"/>
    <property type="molecule type" value="Genomic_DNA"/>
</dbReference>